<dbReference type="Gene3D" id="3.40.50.1820">
    <property type="entry name" value="alpha/beta hydrolase"/>
    <property type="match status" value="1"/>
</dbReference>
<dbReference type="PANTHER" id="PTHR45856:SF25">
    <property type="entry name" value="FUNGAL LIPASE-LIKE DOMAIN-CONTAINING PROTEIN"/>
    <property type="match status" value="1"/>
</dbReference>
<comment type="catalytic activity">
    <reaction evidence="3">
        <text>a diacylglycerol + H2O = a monoacylglycerol + a fatty acid + H(+)</text>
        <dbReference type="Rhea" id="RHEA:32731"/>
        <dbReference type="ChEBI" id="CHEBI:15377"/>
        <dbReference type="ChEBI" id="CHEBI:15378"/>
        <dbReference type="ChEBI" id="CHEBI:17408"/>
        <dbReference type="ChEBI" id="CHEBI:18035"/>
        <dbReference type="ChEBI" id="CHEBI:28868"/>
    </reaction>
</comment>
<dbReference type="Proteomes" id="UP000305362">
    <property type="component" value="Unassembled WGS sequence"/>
</dbReference>
<evidence type="ECO:0000313" key="10">
    <source>
        <dbReference type="EMBL" id="TIC65843.1"/>
    </source>
</evidence>
<dbReference type="PANTHER" id="PTHR45856">
    <property type="entry name" value="ALPHA/BETA-HYDROLASES SUPERFAMILY PROTEIN"/>
    <property type="match status" value="1"/>
</dbReference>
<evidence type="ECO:0000256" key="3">
    <source>
        <dbReference type="ARBA" id="ARBA00047591"/>
    </source>
</evidence>
<dbReference type="CDD" id="cd00519">
    <property type="entry name" value="Lipase_3"/>
    <property type="match status" value="1"/>
</dbReference>
<dbReference type="AlphaFoldDB" id="A0A4T0QHM5"/>
<evidence type="ECO:0000259" key="6">
    <source>
        <dbReference type="Pfam" id="PF01764"/>
    </source>
</evidence>
<dbReference type="OMA" id="NHRGPYF"/>
<evidence type="ECO:0000313" key="13">
    <source>
        <dbReference type="Proteomes" id="UP000307169"/>
    </source>
</evidence>
<evidence type="ECO:0000313" key="7">
    <source>
        <dbReference type="EMBL" id="TIB75645.1"/>
    </source>
</evidence>
<proteinExistence type="inferred from homology"/>
<dbReference type="Proteomes" id="UP000310708">
    <property type="component" value="Unassembled WGS sequence"/>
</dbReference>
<dbReference type="EMBL" id="SPRW01000019">
    <property type="protein sequence ID" value="TIC65712.1"/>
    <property type="molecule type" value="Genomic_DNA"/>
</dbReference>
<evidence type="ECO:0000313" key="14">
    <source>
        <dbReference type="Proteomes" id="UP000309601"/>
    </source>
</evidence>
<dbReference type="InterPro" id="IPR002921">
    <property type="entry name" value="Fungal_lipase-type"/>
</dbReference>
<dbReference type="EMBL" id="SPRH01000018">
    <property type="protein sequence ID" value="TIC01243.1"/>
    <property type="molecule type" value="Genomic_DNA"/>
</dbReference>
<evidence type="ECO:0000313" key="12">
    <source>
        <dbReference type="Proteomes" id="UP000305362"/>
    </source>
</evidence>
<keyword evidence="5" id="KW-0732">Signal</keyword>
<name>A0A4T0QHM5_9BASI</name>
<evidence type="ECO:0000256" key="2">
    <source>
        <dbReference type="ARBA" id="ARBA00043996"/>
    </source>
</evidence>
<dbReference type="InterPro" id="IPR051218">
    <property type="entry name" value="Sec_MonoDiacylglyc_Lipase"/>
</dbReference>
<evidence type="ECO:0000256" key="4">
    <source>
        <dbReference type="ARBA" id="ARBA00048461"/>
    </source>
</evidence>
<evidence type="ECO:0000313" key="16">
    <source>
        <dbReference type="Proteomes" id="UP000310708"/>
    </source>
</evidence>
<dbReference type="EMBL" id="SPRC01000059">
    <property type="protein sequence ID" value="TIB75645.1"/>
    <property type="molecule type" value="Genomic_DNA"/>
</dbReference>
<comment type="similarity">
    <text evidence="2">Belongs to the AB hydrolase superfamily. Lipase family. Class 3 subfamily.</text>
</comment>
<dbReference type="GO" id="GO:0016787">
    <property type="term" value="F:hydrolase activity"/>
    <property type="evidence" value="ECO:0007669"/>
    <property type="project" value="UniProtKB-KW"/>
</dbReference>
<dbReference type="Proteomes" id="UP000307169">
    <property type="component" value="Unassembled WGS sequence"/>
</dbReference>
<organism evidence="8 13">
    <name type="scientific">Wallemia mellicola</name>
    <dbReference type="NCBI Taxonomy" id="1708541"/>
    <lineage>
        <taxon>Eukaryota</taxon>
        <taxon>Fungi</taxon>
        <taxon>Dikarya</taxon>
        <taxon>Basidiomycota</taxon>
        <taxon>Wallemiomycotina</taxon>
        <taxon>Wallemiomycetes</taxon>
        <taxon>Wallemiales</taxon>
        <taxon>Wallemiaceae</taxon>
        <taxon>Wallemia</taxon>
    </lineage>
</organism>
<comment type="catalytic activity">
    <reaction evidence="4">
        <text>a monoacylglycerol + H2O = glycerol + a fatty acid + H(+)</text>
        <dbReference type="Rhea" id="RHEA:15245"/>
        <dbReference type="ChEBI" id="CHEBI:15377"/>
        <dbReference type="ChEBI" id="CHEBI:15378"/>
        <dbReference type="ChEBI" id="CHEBI:17408"/>
        <dbReference type="ChEBI" id="CHEBI:17754"/>
        <dbReference type="ChEBI" id="CHEBI:28868"/>
    </reaction>
</comment>
<comment type="caution">
    <text evidence="8">The sequence shown here is derived from an EMBL/GenBank/DDBJ whole genome shotgun (WGS) entry which is preliminary data.</text>
</comment>
<reference evidence="12 13" key="1">
    <citation type="submission" date="2019-03" db="EMBL/GenBank/DDBJ databases">
        <title>Sequencing 25 genomes of Wallemia mellicola.</title>
        <authorList>
            <person name="Gostincar C."/>
        </authorList>
    </citation>
    <scope>NUCLEOTIDE SEQUENCE [LARGE SCALE GENOMIC DNA]</scope>
    <source>
        <strain evidence="8 13">EXF-1262</strain>
        <strain evidence="9 14">EXF-1274</strain>
        <strain evidence="11 12">EXF-1277</strain>
        <strain evidence="7 15">EXF-6152</strain>
        <strain evidence="10 16">EXF-757</strain>
    </source>
</reference>
<evidence type="ECO:0000313" key="8">
    <source>
        <dbReference type="EMBL" id="TIC01243.1"/>
    </source>
</evidence>
<dbReference type="Pfam" id="PF01764">
    <property type="entry name" value="Lipase_3"/>
    <property type="match status" value="1"/>
</dbReference>
<gene>
    <name evidence="10" type="ORF">E3Q01_01968</name>
    <name evidence="9" type="ORF">E3Q02_02059</name>
    <name evidence="11" type="ORF">E3Q03_02063</name>
    <name evidence="8" type="ORF">E3Q17_01922</name>
    <name evidence="7" type="ORF">E3Q22_03905</name>
</gene>
<dbReference type="EMBL" id="SPRX01000020">
    <property type="protein sequence ID" value="TIC65843.1"/>
    <property type="molecule type" value="Genomic_DNA"/>
</dbReference>
<dbReference type="Proteomes" id="UP000310685">
    <property type="component" value="Unassembled WGS sequence"/>
</dbReference>
<keyword evidence="8" id="KW-0378">Hydrolase</keyword>
<dbReference type="SUPFAM" id="SSF53474">
    <property type="entry name" value="alpha/beta-Hydrolases"/>
    <property type="match status" value="1"/>
</dbReference>
<evidence type="ECO:0000256" key="5">
    <source>
        <dbReference type="SAM" id="SignalP"/>
    </source>
</evidence>
<feature type="chain" id="PRO_5044609249" evidence="5">
    <location>
        <begin position="19"/>
        <end position="321"/>
    </location>
</feature>
<sequence length="321" mass="35331">MRLVRLAILFAFLAFVTAAVLRRQEELQKVTDAEISDRYIPAAIISGAAACGNRAVEAFDCGPACDSLKEANAEVLYSDGDGANDPYVYLLHMPEDEALVIAHSPTNFSSFLSVLIDADFLLSPIEEGILGEIDTELSSKVSVHSGFLRSVSKTLEELKKRLIEAMDRLGDSIKVIRFEGHSMGAASASIEAVLLSNIVYKRGYDLQLTTFGSPRVGDESFVNLLESVIPEGKRARITNQNDKVPHLPGFPYKHYSGEVYIPKDDEKDIPLPAAHCVGREDERCADKFNFFQRSKDAHEGPYFGQVLGRTVCTNPDAYPPK</sequence>
<accession>A0A4T0QHM5</accession>
<evidence type="ECO:0000256" key="1">
    <source>
        <dbReference type="ARBA" id="ARBA00023157"/>
    </source>
</evidence>
<dbReference type="GO" id="GO:0006629">
    <property type="term" value="P:lipid metabolic process"/>
    <property type="evidence" value="ECO:0007669"/>
    <property type="project" value="InterPro"/>
</dbReference>
<dbReference type="EMBL" id="SPRV01000018">
    <property type="protein sequence ID" value="TIC67029.1"/>
    <property type="molecule type" value="Genomic_DNA"/>
</dbReference>
<dbReference type="OrthoDB" id="426718at2759"/>
<protein>
    <submittedName>
        <fullName evidence="8">Alpha/beta-hydrolase</fullName>
    </submittedName>
</protein>
<feature type="domain" description="Fungal lipase-type" evidence="6">
    <location>
        <begin position="125"/>
        <end position="249"/>
    </location>
</feature>
<dbReference type="InterPro" id="IPR029058">
    <property type="entry name" value="AB_hydrolase_fold"/>
</dbReference>
<evidence type="ECO:0000313" key="9">
    <source>
        <dbReference type="EMBL" id="TIC65712.1"/>
    </source>
</evidence>
<keyword evidence="1" id="KW-1015">Disulfide bond</keyword>
<evidence type="ECO:0000313" key="11">
    <source>
        <dbReference type="EMBL" id="TIC67029.1"/>
    </source>
</evidence>
<feature type="signal peptide" evidence="5">
    <location>
        <begin position="1"/>
        <end position="18"/>
    </location>
</feature>
<evidence type="ECO:0000313" key="15">
    <source>
        <dbReference type="Proteomes" id="UP000310685"/>
    </source>
</evidence>
<dbReference type="Proteomes" id="UP000309601">
    <property type="component" value="Unassembled WGS sequence"/>
</dbReference>